<dbReference type="Proteomes" id="UP001595579">
    <property type="component" value="Unassembled WGS sequence"/>
</dbReference>
<dbReference type="PANTHER" id="PTHR47821:SF2">
    <property type="entry name" value="PHOSPHOGLYCERATE MUTASE FAMILY PROTEIN"/>
    <property type="match status" value="1"/>
</dbReference>
<dbReference type="Pfam" id="PF00300">
    <property type="entry name" value="His_Phos_1"/>
    <property type="match status" value="1"/>
</dbReference>
<dbReference type="PANTHER" id="PTHR47821">
    <property type="entry name" value="PHOSPHOGLYCERATE MUTASE FAMILY PROTEIN"/>
    <property type="match status" value="1"/>
</dbReference>
<dbReference type="SUPFAM" id="SSF53254">
    <property type="entry name" value="Phosphoglycerate mutase-like"/>
    <property type="match status" value="1"/>
</dbReference>
<dbReference type="RefSeq" id="WP_386776330.1">
    <property type="nucleotide sequence ID" value="NZ_JBHRUG010000031.1"/>
</dbReference>
<protein>
    <submittedName>
        <fullName evidence="1">Histidine phosphatase family protein</fullName>
    </submittedName>
</protein>
<evidence type="ECO:0000313" key="1">
    <source>
        <dbReference type="EMBL" id="MFC3285433.1"/>
    </source>
</evidence>
<organism evidence="1 2">
    <name type="scientific">Litchfieldella rifensis</name>
    <dbReference type="NCBI Taxonomy" id="762643"/>
    <lineage>
        <taxon>Bacteria</taxon>
        <taxon>Pseudomonadati</taxon>
        <taxon>Pseudomonadota</taxon>
        <taxon>Gammaproteobacteria</taxon>
        <taxon>Oceanospirillales</taxon>
        <taxon>Halomonadaceae</taxon>
        <taxon>Litchfieldella</taxon>
    </lineage>
</organism>
<dbReference type="Gene3D" id="3.40.50.1240">
    <property type="entry name" value="Phosphoglycerate mutase-like"/>
    <property type="match status" value="1"/>
</dbReference>
<comment type="caution">
    <text evidence="1">The sequence shown here is derived from an EMBL/GenBank/DDBJ whole genome shotgun (WGS) entry which is preliminary data.</text>
</comment>
<dbReference type="InterPro" id="IPR029033">
    <property type="entry name" value="His_PPase_superfam"/>
</dbReference>
<name>A0ABV7LSM5_9GAMM</name>
<sequence>MRHGHSQANEAGLIVSDPARGVEGFGLSARGEAQLAAVTSDWRWPVPTRVLHSDFLRTTQTAARIADHFGLIMQVEQRLRERFFGEFDTQADTHYPDVWALDAEDAGHQCRGVESVVAVARRMQAVISALEAQYSGETVLLVSHGDPLQILLTAVAGKPLQRHRDHPSLAPASITVLRDAGS</sequence>
<evidence type="ECO:0000313" key="2">
    <source>
        <dbReference type="Proteomes" id="UP001595579"/>
    </source>
</evidence>
<dbReference type="PIRSF" id="PIRSF000709">
    <property type="entry name" value="6PFK_2-Ptase"/>
    <property type="match status" value="1"/>
</dbReference>
<accession>A0ABV7LSM5</accession>
<proteinExistence type="predicted"/>
<dbReference type="InterPro" id="IPR013078">
    <property type="entry name" value="His_Pase_superF_clade-1"/>
</dbReference>
<dbReference type="EMBL" id="JBHRUG010000031">
    <property type="protein sequence ID" value="MFC3285433.1"/>
    <property type="molecule type" value="Genomic_DNA"/>
</dbReference>
<keyword evidence="2" id="KW-1185">Reference proteome</keyword>
<reference evidence="2" key="1">
    <citation type="journal article" date="2019" name="Int. J. Syst. Evol. Microbiol.">
        <title>The Global Catalogue of Microorganisms (GCM) 10K type strain sequencing project: providing services to taxonomists for standard genome sequencing and annotation.</title>
        <authorList>
            <consortium name="The Broad Institute Genomics Platform"/>
            <consortium name="The Broad Institute Genome Sequencing Center for Infectious Disease"/>
            <person name="Wu L."/>
            <person name="Ma J."/>
        </authorList>
    </citation>
    <scope>NUCLEOTIDE SEQUENCE [LARGE SCALE GENOMIC DNA]</scope>
    <source>
        <strain evidence="2">CECT 7698</strain>
    </source>
</reference>
<gene>
    <name evidence="1" type="ORF">ACFOEV_17680</name>
</gene>